<protein>
    <submittedName>
        <fullName evidence="2">Nucleotid_trans domain-containing protein</fullName>
    </submittedName>
</protein>
<dbReference type="WBParaSite" id="Hba_16881">
    <property type="protein sequence ID" value="Hba_16881"/>
    <property type="gene ID" value="Hba_16881"/>
</dbReference>
<dbReference type="PANTHER" id="PTHR21093:SF2">
    <property type="entry name" value="DIVERGENT PROTEIN KINASE DOMAIN 1C"/>
    <property type="match status" value="1"/>
</dbReference>
<dbReference type="PANTHER" id="PTHR21093">
    <property type="entry name" value="DIVERGENT PROTEIN KINASE DOMAIN 1C-RELATED"/>
    <property type="match status" value="1"/>
</dbReference>
<reference evidence="2" key="1">
    <citation type="submission" date="2016-11" db="UniProtKB">
        <authorList>
            <consortium name="WormBaseParasite"/>
        </authorList>
    </citation>
    <scope>IDENTIFICATION</scope>
</reference>
<dbReference type="Proteomes" id="UP000095283">
    <property type="component" value="Unplaced"/>
</dbReference>
<keyword evidence="1" id="KW-1185">Reference proteome</keyword>
<organism evidence="1 2">
    <name type="scientific">Heterorhabditis bacteriophora</name>
    <name type="common">Entomopathogenic nematode worm</name>
    <dbReference type="NCBI Taxonomy" id="37862"/>
    <lineage>
        <taxon>Eukaryota</taxon>
        <taxon>Metazoa</taxon>
        <taxon>Ecdysozoa</taxon>
        <taxon>Nematoda</taxon>
        <taxon>Chromadorea</taxon>
        <taxon>Rhabditida</taxon>
        <taxon>Rhabditina</taxon>
        <taxon>Rhabditomorpha</taxon>
        <taxon>Strongyloidea</taxon>
        <taxon>Heterorhabditidae</taxon>
        <taxon>Heterorhabditis</taxon>
    </lineage>
</organism>
<name>A0A1I7XGK5_HETBA</name>
<proteinExistence type="predicted"/>
<evidence type="ECO:0000313" key="1">
    <source>
        <dbReference type="Proteomes" id="UP000095283"/>
    </source>
</evidence>
<evidence type="ECO:0000313" key="2">
    <source>
        <dbReference type="WBParaSite" id="Hba_16881"/>
    </source>
</evidence>
<sequence>MFYDSPVRVYDDDTDDVFVTILNFNLFLFISLYDVFKNNYRATEILTALCSGYDAGRASGDSCNRLCYNRKWHITDYYEGNKIVIMIKDGGQTAVYKSSHLLLDDFEAIIGTCGHFYQTESLVAFKMKGYYMNLKGKILVHLMGTLKLLYEFLNEPLQWCDVRFENLGLSVFCDKLVGKLFGNTWSKNNRYLVACHDTGKNITQRLNDLRLTWSWNLPDV</sequence>
<dbReference type="AlphaFoldDB" id="A0A1I7XGK5"/>
<accession>A0A1I7XGK5</accession>